<dbReference type="Proteomes" id="UP001548590">
    <property type="component" value="Unassembled WGS sequence"/>
</dbReference>
<proteinExistence type="predicted"/>
<keyword evidence="1" id="KW-0732">Signal</keyword>
<accession>A0ABV2CSZ1</accession>
<keyword evidence="3" id="KW-1185">Reference proteome</keyword>
<gene>
    <name evidence="2" type="ORF">ABVT11_13835</name>
</gene>
<protein>
    <submittedName>
        <fullName evidence="2">Uncharacterized protein</fullName>
    </submittedName>
</protein>
<feature type="signal peptide" evidence="1">
    <location>
        <begin position="1"/>
        <end position="21"/>
    </location>
</feature>
<name>A0ABV2CSZ1_9RHOO</name>
<dbReference type="RefSeq" id="WP_345924807.1">
    <property type="nucleotide sequence ID" value="NZ_JBDIVF010000002.1"/>
</dbReference>
<feature type="chain" id="PRO_5047143609" evidence="1">
    <location>
        <begin position="22"/>
        <end position="173"/>
    </location>
</feature>
<evidence type="ECO:0000313" key="3">
    <source>
        <dbReference type="Proteomes" id="UP001548590"/>
    </source>
</evidence>
<dbReference type="EMBL" id="JBEWLZ010000008">
    <property type="protein sequence ID" value="MET1490913.1"/>
    <property type="molecule type" value="Genomic_DNA"/>
</dbReference>
<evidence type="ECO:0000256" key="1">
    <source>
        <dbReference type="SAM" id="SignalP"/>
    </source>
</evidence>
<comment type="caution">
    <text evidence="2">The sequence shown here is derived from an EMBL/GenBank/DDBJ whole genome shotgun (WGS) entry which is preliminary data.</text>
</comment>
<reference evidence="2 3" key="1">
    <citation type="submission" date="2024-07" db="EMBL/GenBank/DDBJ databases">
        <title>Uliginosibacterium paludis KCTC:42655.</title>
        <authorList>
            <person name="Kim M.K."/>
        </authorList>
    </citation>
    <scope>NUCLEOTIDE SEQUENCE [LARGE SCALE GENOMIC DNA]</scope>
    <source>
        <strain evidence="2 3">KCTC 42655</strain>
    </source>
</reference>
<organism evidence="2 3">
    <name type="scientific">Uliginosibacterium paludis</name>
    <dbReference type="NCBI Taxonomy" id="1615952"/>
    <lineage>
        <taxon>Bacteria</taxon>
        <taxon>Pseudomonadati</taxon>
        <taxon>Pseudomonadota</taxon>
        <taxon>Betaproteobacteria</taxon>
        <taxon>Rhodocyclales</taxon>
        <taxon>Zoogloeaceae</taxon>
        <taxon>Uliginosibacterium</taxon>
    </lineage>
</organism>
<sequence>MNTRTALVAALAAAFALSACSSNPETNRNIALGTAAIAAVGAGAYLLNKHDHKNNDSHDEVYRQGYDDARNGNGVHSNDQAYMDGYREGKQARHEAEPERYGRSVNVSDIEGMRASYGEQELRSRGFQNVSGGKSWNRGYASWWNDRANECVRVTTQDGRYEHVDVVAPGSCR</sequence>
<evidence type="ECO:0000313" key="2">
    <source>
        <dbReference type="EMBL" id="MET1490913.1"/>
    </source>
</evidence>
<dbReference type="PROSITE" id="PS51257">
    <property type="entry name" value="PROKAR_LIPOPROTEIN"/>
    <property type="match status" value="1"/>
</dbReference>